<accession>A0ABP7KN80</accession>
<feature type="region of interest" description="Disordered" evidence="1">
    <location>
        <begin position="282"/>
        <end position="301"/>
    </location>
</feature>
<evidence type="ECO:0000256" key="1">
    <source>
        <dbReference type="SAM" id="MobiDB-lite"/>
    </source>
</evidence>
<proteinExistence type="predicted"/>
<sequence>MTPEAIERLWNDRVDTHVEIARLSATLRIRLLAACGPVVSHFGFVSPTVISTASVLVDPASTTHLLEELTLNGWVVDDLKGTRLLPRPSVTLRHPDKTCLLNVYYLMPGSRADPEDAFDLLWERRSLLQIGDLTVPSLDRTLVVLLLALALTGQLPGSSRAVNGFEVALVRMKAISTPDEIDDIVTTAWQLHATAALHGLLTAWDREFEHVPLLPERYAMWRLKVGSADRVTRALLAVVEAPRGRRSAVAKASLQHLERFPGPVSVLRSARIVVTAKARLQNATPSDPRGSGWSAAAASLG</sequence>
<feature type="compositionally biased region" description="Low complexity" evidence="1">
    <location>
        <begin position="290"/>
        <end position="301"/>
    </location>
</feature>
<comment type="caution">
    <text evidence="2">The sequence shown here is derived from an EMBL/GenBank/DDBJ whole genome shotgun (WGS) entry which is preliminary data.</text>
</comment>
<keyword evidence="3" id="KW-1185">Reference proteome</keyword>
<gene>
    <name evidence="2" type="ORF">GCM10022381_27020</name>
</gene>
<dbReference type="EMBL" id="BAABCN010000008">
    <property type="protein sequence ID" value="GAA3883416.1"/>
    <property type="molecule type" value="Genomic_DNA"/>
</dbReference>
<organism evidence="2 3">
    <name type="scientific">Leifsonia kafniensis</name>
    <dbReference type="NCBI Taxonomy" id="475957"/>
    <lineage>
        <taxon>Bacteria</taxon>
        <taxon>Bacillati</taxon>
        <taxon>Actinomycetota</taxon>
        <taxon>Actinomycetes</taxon>
        <taxon>Micrococcales</taxon>
        <taxon>Microbacteriaceae</taxon>
        <taxon>Leifsonia</taxon>
    </lineage>
</organism>
<protein>
    <recommendedName>
        <fullName evidence="4">Nucleotidyltransferase-like protein</fullName>
    </recommendedName>
</protein>
<dbReference type="Proteomes" id="UP001501803">
    <property type="component" value="Unassembled WGS sequence"/>
</dbReference>
<evidence type="ECO:0008006" key="4">
    <source>
        <dbReference type="Google" id="ProtNLM"/>
    </source>
</evidence>
<reference evidence="3" key="1">
    <citation type="journal article" date="2019" name="Int. J. Syst. Evol. Microbiol.">
        <title>The Global Catalogue of Microorganisms (GCM) 10K type strain sequencing project: providing services to taxonomists for standard genome sequencing and annotation.</title>
        <authorList>
            <consortium name="The Broad Institute Genomics Platform"/>
            <consortium name="The Broad Institute Genome Sequencing Center for Infectious Disease"/>
            <person name="Wu L."/>
            <person name="Ma J."/>
        </authorList>
    </citation>
    <scope>NUCLEOTIDE SEQUENCE [LARGE SCALE GENOMIC DNA]</scope>
    <source>
        <strain evidence="3">JCM 17021</strain>
    </source>
</reference>
<evidence type="ECO:0000313" key="2">
    <source>
        <dbReference type="EMBL" id="GAA3883416.1"/>
    </source>
</evidence>
<evidence type="ECO:0000313" key="3">
    <source>
        <dbReference type="Proteomes" id="UP001501803"/>
    </source>
</evidence>
<name>A0ABP7KN80_9MICO</name>
<dbReference type="RefSeq" id="WP_345067596.1">
    <property type="nucleotide sequence ID" value="NZ_BAABCN010000008.1"/>
</dbReference>